<dbReference type="EMBL" id="QFAY01000002">
    <property type="protein sequence ID" value="MBP2619978.1"/>
    <property type="molecule type" value="Genomic_DNA"/>
</dbReference>
<evidence type="ECO:0000313" key="1">
    <source>
        <dbReference type="EMBL" id="MBP2619978.1"/>
    </source>
</evidence>
<organism evidence="1 2">
    <name type="scientific">Streptococcus panodentis</name>
    <dbReference type="NCBI Taxonomy" id="1581472"/>
    <lineage>
        <taxon>Bacteria</taxon>
        <taxon>Bacillati</taxon>
        <taxon>Bacillota</taxon>
        <taxon>Bacilli</taxon>
        <taxon>Lactobacillales</taxon>
        <taxon>Streptococcaceae</taxon>
        <taxon>Streptococcus</taxon>
    </lineage>
</organism>
<comment type="caution">
    <text evidence="1">The sequence shown here is derived from an EMBL/GenBank/DDBJ whole genome shotgun (WGS) entry which is preliminary data.</text>
</comment>
<reference evidence="1 2" key="1">
    <citation type="submission" date="2018-05" db="EMBL/GenBank/DDBJ databases">
        <title>Draft genome sequence of Streptococcus panodentis CCUG 70867T.</title>
        <authorList>
            <person name="Salva-Serra F."/>
            <person name="Mendez V."/>
            <person name="Jaen-Luchoro D."/>
            <person name="Gonzales-Siles L."/>
            <person name="Karlsson R."/>
            <person name="Engstrom-Jakobsson H."/>
            <person name="Busquets A."/>
            <person name="Gomila M."/>
            <person name="Pineiro-Iglesias B."/>
            <person name="Bennasar-Figueras A."/>
            <person name="Seeger M."/>
            <person name="Moore E."/>
        </authorList>
    </citation>
    <scope>NUCLEOTIDE SEQUENCE [LARGE SCALE GENOMIC DNA]</scope>
    <source>
        <strain evidence="1 2">CCUG 70867</strain>
    </source>
</reference>
<keyword evidence="2" id="KW-1185">Reference proteome</keyword>
<dbReference type="Pfam" id="PF10078">
    <property type="entry name" value="DUF2316"/>
    <property type="match status" value="1"/>
</dbReference>
<dbReference type="Proteomes" id="UP001519349">
    <property type="component" value="Unassembled WGS sequence"/>
</dbReference>
<name>A0ABS5ATS7_9STRE</name>
<accession>A0ABS5ATS7</accession>
<dbReference type="RefSeq" id="WP_128834516.1">
    <property type="nucleotide sequence ID" value="NZ_QFAY01000002.1"/>
</dbReference>
<sequence>MLNRSERQHTAAELQENYRRLGYPEERVRADLGLSAKELAAVLDMQGPDPAHVWMLRDYLEDMLIREGRPVYPFSKLANPSVNRWYRYDRPWRKESAQ</sequence>
<protein>
    <submittedName>
        <fullName evidence="1">DUF2316 domain-containing protein</fullName>
    </submittedName>
</protein>
<proteinExistence type="predicted"/>
<gene>
    <name evidence="1" type="ORF">DHL47_01235</name>
</gene>
<evidence type="ECO:0000313" key="2">
    <source>
        <dbReference type="Proteomes" id="UP001519349"/>
    </source>
</evidence>
<dbReference type="InterPro" id="IPR018757">
    <property type="entry name" value="DUF2316"/>
</dbReference>